<protein>
    <submittedName>
        <fullName evidence="2">POLYNUCLEOTIDE ADENYLYLTRANSFERASE FAMILY PROTEIN</fullName>
    </submittedName>
</protein>
<gene>
    <name evidence="2" type="ORF">OIU79_009977</name>
</gene>
<sequence>MHRVGIFAFHMVLVDQPQDPLVVAAFILVVHSGGSLLESVKIARRISQPYQSSFPELLEAQNPGSNNALMLKTINFVVLVRTALHNMTDGCYVSKAMAKYPKAPSSDLVRIYFYSSSLFCLITPALLLFSNINESVICAILM</sequence>
<dbReference type="Proteomes" id="UP001151532">
    <property type="component" value="Chromosome 3"/>
</dbReference>
<dbReference type="PANTHER" id="PTHR43051">
    <property type="entry name" value="POLYNUCLEOTIDE ADENYLYLTRANSFERASE FAMILY PROTEIN"/>
    <property type="match status" value="1"/>
</dbReference>
<feature type="transmembrane region" description="Helical" evidence="1">
    <location>
        <begin position="20"/>
        <end position="37"/>
    </location>
</feature>
<accession>A0A9Q0QEK6</accession>
<keyword evidence="3" id="KW-1185">Reference proteome</keyword>
<name>A0A9Q0QEK6_SALPP</name>
<dbReference type="GO" id="GO:0016779">
    <property type="term" value="F:nucleotidyltransferase activity"/>
    <property type="evidence" value="ECO:0007669"/>
    <property type="project" value="UniProtKB-KW"/>
</dbReference>
<dbReference type="PANTHER" id="PTHR43051:SF3">
    <property type="entry name" value="POLYNUCLEOTIDE ADENYLYLTRANSFERASE FAMILY PROTEIN"/>
    <property type="match status" value="1"/>
</dbReference>
<dbReference type="InterPro" id="IPR052191">
    <property type="entry name" value="tRNA_ntf/polyA_polymerase_I"/>
</dbReference>
<proteinExistence type="predicted"/>
<evidence type="ECO:0000313" key="2">
    <source>
        <dbReference type="EMBL" id="KAJ6705175.1"/>
    </source>
</evidence>
<keyword evidence="1" id="KW-1133">Transmembrane helix</keyword>
<reference evidence="2" key="1">
    <citation type="submission" date="2022-11" db="EMBL/GenBank/DDBJ databases">
        <authorList>
            <person name="Hyden B.L."/>
            <person name="Feng K."/>
            <person name="Yates T."/>
            <person name="Jawdy S."/>
            <person name="Smart L.B."/>
            <person name="Muchero W."/>
        </authorList>
    </citation>
    <scope>NUCLEOTIDE SEQUENCE</scope>
    <source>
        <tissue evidence="2">Shoot tip</tissue>
    </source>
</reference>
<evidence type="ECO:0000313" key="3">
    <source>
        <dbReference type="Proteomes" id="UP001151532"/>
    </source>
</evidence>
<keyword evidence="2" id="KW-0808">Transferase</keyword>
<keyword evidence="2" id="KW-0548">Nucleotidyltransferase</keyword>
<feature type="transmembrane region" description="Helical" evidence="1">
    <location>
        <begin position="111"/>
        <end position="132"/>
    </location>
</feature>
<dbReference type="OrthoDB" id="1722187at2759"/>
<dbReference type="EMBL" id="JAPFFK010000016">
    <property type="protein sequence ID" value="KAJ6705175.1"/>
    <property type="molecule type" value="Genomic_DNA"/>
</dbReference>
<keyword evidence="1" id="KW-0472">Membrane</keyword>
<dbReference type="AlphaFoldDB" id="A0A9Q0QEK6"/>
<keyword evidence="1" id="KW-0812">Transmembrane</keyword>
<reference evidence="2" key="2">
    <citation type="journal article" date="2023" name="Int. J. Mol. Sci.">
        <title>De Novo Assembly and Annotation of 11 Diverse Shrub Willow (Salix) Genomes Reveals Novel Gene Organization in Sex-Linked Regions.</title>
        <authorList>
            <person name="Hyden B."/>
            <person name="Feng K."/>
            <person name="Yates T.B."/>
            <person name="Jawdy S."/>
            <person name="Cereghino C."/>
            <person name="Smart L.B."/>
            <person name="Muchero W."/>
        </authorList>
    </citation>
    <scope>NUCLEOTIDE SEQUENCE</scope>
    <source>
        <tissue evidence="2">Shoot tip</tissue>
    </source>
</reference>
<comment type="caution">
    <text evidence="2">The sequence shown here is derived from an EMBL/GenBank/DDBJ whole genome shotgun (WGS) entry which is preliminary data.</text>
</comment>
<organism evidence="2 3">
    <name type="scientific">Salix purpurea</name>
    <name type="common">Purple osier willow</name>
    <dbReference type="NCBI Taxonomy" id="77065"/>
    <lineage>
        <taxon>Eukaryota</taxon>
        <taxon>Viridiplantae</taxon>
        <taxon>Streptophyta</taxon>
        <taxon>Embryophyta</taxon>
        <taxon>Tracheophyta</taxon>
        <taxon>Spermatophyta</taxon>
        <taxon>Magnoliopsida</taxon>
        <taxon>eudicotyledons</taxon>
        <taxon>Gunneridae</taxon>
        <taxon>Pentapetalae</taxon>
        <taxon>rosids</taxon>
        <taxon>fabids</taxon>
        <taxon>Malpighiales</taxon>
        <taxon>Salicaceae</taxon>
        <taxon>Saliceae</taxon>
        <taxon>Salix</taxon>
    </lineage>
</organism>
<evidence type="ECO:0000256" key="1">
    <source>
        <dbReference type="SAM" id="Phobius"/>
    </source>
</evidence>